<keyword evidence="1 3" id="KW-0489">Methyltransferase</keyword>
<dbReference type="Proteomes" id="UP000775500">
    <property type="component" value="Unassembled WGS sequence"/>
</dbReference>
<dbReference type="GO" id="GO:0008168">
    <property type="term" value="F:methyltransferase activity"/>
    <property type="evidence" value="ECO:0007669"/>
    <property type="project" value="UniProtKB-KW"/>
</dbReference>
<reference evidence="3 4" key="1">
    <citation type="journal article" date="2021" name="Sci. Rep.">
        <title>The distribution of antibiotic resistance genes in chicken gut microbiota commensals.</title>
        <authorList>
            <person name="Juricova H."/>
            <person name="Matiasovicova J."/>
            <person name="Kubasova T."/>
            <person name="Cejkova D."/>
            <person name="Rychlik I."/>
        </authorList>
    </citation>
    <scope>NUCLEOTIDE SEQUENCE [LARGE SCALE GENOMIC DNA]</scope>
    <source>
        <strain evidence="3 4">An423</strain>
    </source>
</reference>
<comment type="caution">
    <text evidence="3">The sequence shown here is derived from an EMBL/GenBank/DDBJ whole genome shotgun (WGS) entry which is preliminary data.</text>
</comment>
<dbReference type="Pfam" id="PF04072">
    <property type="entry name" value="LCM"/>
    <property type="match status" value="1"/>
</dbReference>
<gene>
    <name evidence="3" type="ORF">H5982_09015</name>
</gene>
<dbReference type="PANTHER" id="PTHR43619:SF2">
    <property type="entry name" value="S-ADENOSYL-L-METHIONINE-DEPENDENT METHYLTRANSFERASES SUPERFAMILY PROTEIN"/>
    <property type="match status" value="1"/>
</dbReference>
<evidence type="ECO:0000313" key="4">
    <source>
        <dbReference type="Proteomes" id="UP000775500"/>
    </source>
</evidence>
<keyword evidence="2" id="KW-0808">Transferase</keyword>
<dbReference type="EMBL" id="JACJLU010000018">
    <property type="protein sequence ID" value="MBM6832222.1"/>
    <property type="molecule type" value="Genomic_DNA"/>
</dbReference>
<dbReference type="InterPro" id="IPR007213">
    <property type="entry name" value="Ppm1/Ppm2/Tcmp"/>
</dbReference>
<dbReference type="RefSeq" id="WP_204686622.1">
    <property type="nucleotide sequence ID" value="NZ_JACJLU010000018.1"/>
</dbReference>
<dbReference type="Gene3D" id="3.40.50.150">
    <property type="entry name" value="Vaccinia Virus protein VP39"/>
    <property type="match status" value="1"/>
</dbReference>
<dbReference type="PANTHER" id="PTHR43619">
    <property type="entry name" value="S-ADENOSYL-L-METHIONINE-DEPENDENT METHYLTRANSFERASE YKTD-RELATED"/>
    <property type="match status" value="1"/>
</dbReference>
<sequence length="268" mass="31130">MEFVGEYMNSVNKTLYIPLYGKSYVSKKGLFLDDRKAEEIWGTEGFSLKGKSKSKWLAYYLGIRSAVFDEWLKRQMADAPNAVVIHIGCGMDSRVIRVGTKNHKWYDVDFSEVIEERKRYYVETDSYKMIAGDARESKWLSSIKETQYSIVIMEGVSMYLTVDEMRNLADSLCAHFEKLALLVDCYTSFAAKMSKHRNPINDVGVTEVYGIDNPQDYQNGELAFAKEHTMIPEKYIDELKGFERFIFSKLYAGSFSKKLYRLFEYKKN</sequence>
<evidence type="ECO:0000313" key="3">
    <source>
        <dbReference type="EMBL" id="MBM6832222.1"/>
    </source>
</evidence>
<organism evidence="3 4">
    <name type="scientific">Faecalicoccus acidiformans</name>
    <dbReference type="NCBI Taxonomy" id="915173"/>
    <lineage>
        <taxon>Bacteria</taxon>
        <taxon>Bacillati</taxon>
        <taxon>Bacillota</taxon>
        <taxon>Erysipelotrichia</taxon>
        <taxon>Erysipelotrichales</taxon>
        <taxon>Erysipelotrichaceae</taxon>
        <taxon>Faecalicoccus</taxon>
    </lineage>
</organism>
<name>A0ABS2FQM9_9FIRM</name>
<protein>
    <submittedName>
        <fullName evidence="3">Class I SAM-dependent methyltransferase</fullName>
    </submittedName>
</protein>
<dbReference type="SUPFAM" id="SSF53335">
    <property type="entry name" value="S-adenosyl-L-methionine-dependent methyltransferases"/>
    <property type="match status" value="1"/>
</dbReference>
<dbReference type="InterPro" id="IPR016874">
    <property type="entry name" value="TcmP-like"/>
</dbReference>
<keyword evidence="4" id="KW-1185">Reference proteome</keyword>
<dbReference type="PIRSF" id="PIRSF028177">
    <property type="entry name" value="Polyketide_synth_Omtfrase_TcmP"/>
    <property type="match status" value="1"/>
</dbReference>
<dbReference type="GO" id="GO:0032259">
    <property type="term" value="P:methylation"/>
    <property type="evidence" value="ECO:0007669"/>
    <property type="project" value="UniProtKB-KW"/>
</dbReference>
<accession>A0ABS2FQM9</accession>
<proteinExistence type="predicted"/>
<dbReference type="InterPro" id="IPR029063">
    <property type="entry name" value="SAM-dependent_MTases_sf"/>
</dbReference>
<evidence type="ECO:0000256" key="1">
    <source>
        <dbReference type="ARBA" id="ARBA00022603"/>
    </source>
</evidence>
<evidence type="ECO:0000256" key="2">
    <source>
        <dbReference type="ARBA" id="ARBA00022679"/>
    </source>
</evidence>